<comment type="similarity">
    <text evidence="1">Belongs to the peptidase S9A family.</text>
</comment>
<protein>
    <recommendedName>
        <fullName evidence="2">Peptidase S9A N-terminal domain-containing protein</fullName>
    </recommendedName>
</protein>
<proteinExistence type="inferred from homology"/>
<evidence type="ECO:0000256" key="1">
    <source>
        <dbReference type="ARBA" id="ARBA00005228"/>
    </source>
</evidence>
<reference evidence="3" key="1">
    <citation type="journal article" date="2015" name="Nature">
        <title>Complex archaea that bridge the gap between prokaryotes and eukaryotes.</title>
        <authorList>
            <person name="Spang A."/>
            <person name="Saw J.H."/>
            <person name="Jorgensen S.L."/>
            <person name="Zaremba-Niedzwiedzka K."/>
            <person name="Martijn J."/>
            <person name="Lind A.E."/>
            <person name="van Eijk R."/>
            <person name="Schleper C."/>
            <person name="Guy L."/>
            <person name="Ettema T.J."/>
        </authorList>
    </citation>
    <scope>NUCLEOTIDE SEQUENCE</scope>
</reference>
<evidence type="ECO:0000259" key="2">
    <source>
        <dbReference type="Pfam" id="PF02897"/>
    </source>
</evidence>
<accession>A0A0F8X0C9</accession>
<dbReference type="EMBL" id="LAZR01066085">
    <property type="protein sequence ID" value="KKK54265.1"/>
    <property type="molecule type" value="Genomic_DNA"/>
</dbReference>
<dbReference type="InterPro" id="IPR051543">
    <property type="entry name" value="Serine_Peptidase_S9A"/>
</dbReference>
<organism evidence="3">
    <name type="scientific">marine sediment metagenome</name>
    <dbReference type="NCBI Taxonomy" id="412755"/>
    <lineage>
        <taxon>unclassified sequences</taxon>
        <taxon>metagenomes</taxon>
        <taxon>ecological metagenomes</taxon>
    </lineage>
</organism>
<dbReference type="InterPro" id="IPR023302">
    <property type="entry name" value="Pept_S9A_N"/>
</dbReference>
<comment type="caution">
    <text evidence="3">The sequence shown here is derived from an EMBL/GenBank/DDBJ whole genome shotgun (WGS) entry which is preliminary data.</text>
</comment>
<dbReference type="Gene3D" id="2.130.10.120">
    <property type="entry name" value="Prolyl oligopeptidase, N-terminal domain"/>
    <property type="match status" value="1"/>
</dbReference>
<name>A0A0F8X0C9_9ZZZZ</name>
<feature type="domain" description="Peptidase S9A N-terminal" evidence="2">
    <location>
        <begin position="2"/>
        <end position="130"/>
    </location>
</feature>
<dbReference type="SUPFAM" id="SSF50993">
    <property type="entry name" value="Peptidase/esterase 'gauge' domain"/>
    <property type="match status" value="1"/>
</dbReference>
<dbReference type="Pfam" id="PF02897">
    <property type="entry name" value="Peptidase_S9_N"/>
    <property type="match status" value="1"/>
</dbReference>
<dbReference type="AlphaFoldDB" id="A0A0F8X0C9"/>
<dbReference type="GO" id="GO:0004252">
    <property type="term" value="F:serine-type endopeptidase activity"/>
    <property type="evidence" value="ECO:0007669"/>
    <property type="project" value="InterPro"/>
</dbReference>
<dbReference type="PANTHER" id="PTHR11757:SF19">
    <property type="entry name" value="PROLYL ENDOPEPTIDASE-LIKE"/>
    <property type="match status" value="1"/>
</dbReference>
<evidence type="ECO:0000313" key="3">
    <source>
        <dbReference type="EMBL" id="KKK54265.1"/>
    </source>
</evidence>
<feature type="non-terminal residue" evidence="3">
    <location>
        <position position="131"/>
    </location>
</feature>
<gene>
    <name evidence="3" type="ORF">LCGC14_3086500</name>
</gene>
<dbReference type="PANTHER" id="PTHR11757">
    <property type="entry name" value="PROTEASE FAMILY S9A OLIGOPEPTIDASE"/>
    <property type="match status" value="1"/>
</dbReference>
<sequence length="131" mass="15672">MDREYLVIVSKSMNSSEIRYLNKNEPSNTLTMLYPREKEIEYYIEHRNGLFYIITNKNAINFKLVTVSSTDPKVENWKELVPHNHKIHLYSVDIFKYHLAIYKRIDGLKNISIYNFSDESTHDISFDEDLY</sequence>